<sequence>MKPHSKAERSSGKYADNILSFTIYDPPIKVELPFDSTYECPYCIQKDPGFGREPFVFTGFSSSSEREILGHFTSKEHRDTHQGRLDADFRRLFPSHSPAEFDDISKIINISKNTLRETDVPKDQQLQHKRAHAKKTANKRKRPASGDVGGPSSSARRRVAVGKSTEVGSLRLVSDTDLYTSAVVQVYIYDPFGAEDARNADAGQNEGNSSTAESNTPRPGIDKPFTVHRVLLERASQYFDRQLKALDRTSTQGSATIDTDAVNTESHVKKEKRLKMEVKAEKGSGQQVKQELVATGSTSTVANSLQPKRDSNSLYVPSQFIPSVKAFQAFLEFAHNGTNYTTSGRATAWCPSQQSEGAAIFHLEMYRLARSLHAETLQKKAAQNLFSMLGRGYYRNGSLGGYTMAKLIKMVYDGQNLDAPDGKPSTYPTTLSKVSNERDCAQEIVLVYFVTHLSRLRSHPEIIELFQQIPEFASDILQFAGDASLTILKDPLFS</sequence>
<evidence type="ECO:0000313" key="2">
    <source>
        <dbReference type="EMBL" id="RPA74317.1"/>
    </source>
</evidence>
<evidence type="ECO:0000313" key="3">
    <source>
        <dbReference type="Proteomes" id="UP000275078"/>
    </source>
</evidence>
<proteinExistence type="predicted"/>
<name>A0A3N4HM44_ASCIM</name>
<dbReference type="Gene3D" id="3.30.710.10">
    <property type="entry name" value="Potassium Channel Kv1.1, Chain A"/>
    <property type="match status" value="1"/>
</dbReference>
<dbReference type="AlphaFoldDB" id="A0A3N4HM44"/>
<organism evidence="2 3">
    <name type="scientific">Ascobolus immersus RN42</name>
    <dbReference type="NCBI Taxonomy" id="1160509"/>
    <lineage>
        <taxon>Eukaryota</taxon>
        <taxon>Fungi</taxon>
        <taxon>Dikarya</taxon>
        <taxon>Ascomycota</taxon>
        <taxon>Pezizomycotina</taxon>
        <taxon>Pezizomycetes</taxon>
        <taxon>Pezizales</taxon>
        <taxon>Ascobolaceae</taxon>
        <taxon>Ascobolus</taxon>
    </lineage>
</organism>
<feature type="compositionally biased region" description="Polar residues" evidence="1">
    <location>
        <begin position="205"/>
        <end position="217"/>
    </location>
</feature>
<feature type="region of interest" description="Disordered" evidence="1">
    <location>
        <begin position="198"/>
        <end position="223"/>
    </location>
</feature>
<feature type="compositionally biased region" description="Basic residues" evidence="1">
    <location>
        <begin position="127"/>
        <end position="143"/>
    </location>
</feature>
<keyword evidence="3" id="KW-1185">Reference proteome</keyword>
<protein>
    <submittedName>
        <fullName evidence="2">Uncharacterized protein</fullName>
    </submittedName>
</protein>
<dbReference type="Proteomes" id="UP000275078">
    <property type="component" value="Unassembled WGS sequence"/>
</dbReference>
<accession>A0A3N4HM44</accession>
<feature type="region of interest" description="Disordered" evidence="1">
    <location>
        <begin position="116"/>
        <end position="163"/>
    </location>
</feature>
<dbReference type="InterPro" id="IPR011333">
    <property type="entry name" value="SKP1/BTB/POZ_sf"/>
</dbReference>
<gene>
    <name evidence="2" type="ORF">BJ508DRAFT_418666</name>
</gene>
<reference evidence="2 3" key="1">
    <citation type="journal article" date="2018" name="Nat. Ecol. Evol.">
        <title>Pezizomycetes genomes reveal the molecular basis of ectomycorrhizal truffle lifestyle.</title>
        <authorList>
            <person name="Murat C."/>
            <person name="Payen T."/>
            <person name="Noel B."/>
            <person name="Kuo A."/>
            <person name="Morin E."/>
            <person name="Chen J."/>
            <person name="Kohler A."/>
            <person name="Krizsan K."/>
            <person name="Balestrini R."/>
            <person name="Da Silva C."/>
            <person name="Montanini B."/>
            <person name="Hainaut M."/>
            <person name="Levati E."/>
            <person name="Barry K.W."/>
            <person name="Belfiori B."/>
            <person name="Cichocki N."/>
            <person name="Clum A."/>
            <person name="Dockter R.B."/>
            <person name="Fauchery L."/>
            <person name="Guy J."/>
            <person name="Iotti M."/>
            <person name="Le Tacon F."/>
            <person name="Lindquist E.A."/>
            <person name="Lipzen A."/>
            <person name="Malagnac F."/>
            <person name="Mello A."/>
            <person name="Molinier V."/>
            <person name="Miyauchi S."/>
            <person name="Poulain J."/>
            <person name="Riccioni C."/>
            <person name="Rubini A."/>
            <person name="Sitrit Y."/>
            <person name="Splivallo R."/>
            <person name="Traeger S."/>
            <person name="Wang M."/>
            <person name="Zifcakova L."/>
            <person name="Wipf D."/>
            <person name="Zambonelli A."/>
            <person name="Paolocci F."/>
            <person name="Nowrousian M."/>
            <person name="Ottonello S."/>
            <person name="Baldrian P."/>
            <person name="Spatafora J.W."/>
            <person name="Henrissat B."/>
            <person name="Nagy L.G."/>
            <person name="Aury J.M."/>
            <person name="Wincker P."/>
            <person name="Grigoriev I.V."/>
            <person name="Bonfante P."/>
            <person name="Martin F.M."/>
        </authorList>
    </citation>
    <scope>NUCLEOTIDE SEQUENCE [LARGE SCALE GENOMIC DNA]</scope>
    <source>
        <strain evidence="2 3">RN42</strain>
    </source>
</reference>
<evidence type="ECO:0000256" key="1">
    <source>
        <dbReference type="SAM" id="MobiDB-lite"/>
    </source>
</evidence>
<feature type="compositionally biased region" description="Basic and acidic residues" evidence="1">
    <location>
        <begin position="116"/>
        <end position="126"/>
    </location>
</feature>
<dbReference type="EMBL" id="ML119793">
    <property type="protein sequence ID" value="RPA74317.1"/>
    <property type="molecule type" value="Genomic_DNA"/>
</dbReference>